<proteinExistence type="predicted"/>
<accession>A0A1N6HX64</accession>
<evidence type="ECO:0000313" key="3">
    <source>
        <dbReference type="Proteomes" id="UP000184693"/>
    </source>
</evidence>
<protein>
    <submittedName>
        <fullName evidence="2">Uncharacterized protein</fullName>
    </submittedName>
</protein>
<sequence>MTDEARLADRQPGRRVPRKAKAVSAKCELPPQFLKSAGGGAHPWRPKLAALRDKTASPGCLHGSTDRVRQWGLRQVMRKAPAPARRWRASSQDCVFSHCTGPTRGSRRRCRPLATTACAARIAFSYVMCTSSGGGFRSKCDLPHALHREFLPKFLPGMTDRFYRDRARWFLPLHRWRDAMQRTLCVEADGSVRSPVWRDSVDGLASRGAQVHMTVETH</sequence>
<feature type="compositionally biased region" description="Basic and acidic residues" evidence="1">
    <location>
        <begin position="1"/>
        <end position="12"/>
    </location>
</feature>
<dbReference type="Proteomes" id="UP000184693">
    <property type="component" value="Unassembled WGS sequence"/>
</dbReference>
<organism evidence="2 3">
    <name type="scientific">Paraburkholderia phenazinium</name>
    <dbReference type="NCBI Taxonomy" id="60549"/>
    <lineage>
        <taxon>Bacteria</taxon>
        <taxon>Pseudomonadati</taxon>
        <taxon>Pseudomonadota</taxon>
        <taxon>Betaproteobacteria</taxon>
        <taxon>Burkholderiales</taxon>
        <taxon>Burkholderiaceae</taxon>
        <taxon>Paraburkholderia</taxon>
    </lineage>
</organism>
<dbReference type="EMBL" id="FSRM01000001">
    <property type="protein sequence ID" value="SIO24373.1"/>
    <property type="molecule type" value="Genomic_DNA"/>
</dbReference>
<name>A0A1N6HX64_9BURK</name>
<evidence type="ECO:0000313" key="2">
    <source>
        <dbReference type="EMBL" id="SIO24373.1"/>
    </source>
</evidence>
<feature type="region of interest" description="Disordered" evidence="1">
    <location>
        <begin position="1"/>
        <end position="22"/>
    </location>
</feature>
<evidence type="ECO:0000256" key="1">
    <source>
        <dbReference type="SAM" id="MobiDB-lite"/>
    </source>
</evidence>
<dbReference type="AlphaFoldDB" id="A0A1N6HX64"/>
<reference evidence="2 3" key="1">
    <citation type="submission" date="2016-11" db="EMBL/GenBank/DDBJ databases">
        <authorList>
            <person name="Jaros S."/>
            <person name="Januszkiewicz K."/>
            <person name="Wedrychowicz H."/>
        </authorList>
    </citation>
    <scope>NUCLEOTIDE SEQUENCE [LARGE SCALE GENOMIC DNA]</scope>
    <source>
        <strain evidence="2 3">GAS86</strain>
    </source>
</reference>
<gene>
    <name evidence="2" type="ORF">SAMN05444168_3720</name>
</gene>